<keyword evidence="1" id="KW-0812">Transmembrane</keyword>
<dbReference type="Proteomes" id="UP000808906">
    <property type="component" value="Unassembled WGS sequence"/>
</dbReference>
<evidence type="ECO:0000256" key="1">
    <source>
        <dbReference type="SAM" id="Phobius"/>
    </source>
</evidence>
<dbReference type="Proteomes" id="UP000738270">
    <property type="component" value="Unassembled WGS sequence"/>
</dbReference>
<evidence type="ECO:0000313" key="6">
    <source>
        <dbReference type="EMBL" id="NKW42268.1"/>
    </source>
</evidence>
<dbReference type="Proteomes" id="UP000603463">
    <property type="component" value="Unassembled WGS sequence"/>
</dbReference>
<dbReference type="EMBL" id="WUXR01000001">
    <property type="protein sequence ID" value="MBM4564677.1"/>
    <property type="molecule type" value="Genomic_DNA"/>
</dbReference>
<feature type="transmembrane region" description="Helical" evidence="1">
    <location>
        <begin position="124"/>
        <end position="148"/>
    </location>
</feature>
<protein>
    <submittedName>
        <fullName evidence="5">Uncharacterized protein</fullName>
    </submittedName>
</protein>
<gene>
    <name evidence="2" type="ORF">GS441_04225</name>
    <name evidence="3" type="ORF">GS441_18165</name>
    <name evidence="4" type="ORF">GS453_05795</name>
    <name evidence="5" type="ORF">GS882_24630</name>
    <name evidence="6" type="ORF">GS947_11780</name>
</gene>
<reference evidence="2" key="1">
    <citation type="submission" date="2019-11" db="EMBL/GenBank/DDBJ databases">
        <title>Spread of Macrolides and rifampicin resistant Rhodococcus equi in clinical isolates in the USA.</title>
        <authorList>
            <person name="Alvarez-Narvaez S."/>
            <person name="Huber L."/>
            <person name="Cohen N.D."/>
            <person name="Slovis N."/>
            <person name="Greiter M."/>
            <person name="Giguere S."/>
            <person name="Hart K."/>
        </authorList>
    </citation>
    <scope>NUCLEOTIDE SEQUENCE</scope>
    <source>
        <strain evidence="2">Lh_17</strain>
        <strain evidence="4">Lh_38</strain>
    </source>
</reference>
<keyword evidence="1" id="KW-1133">Transmembrane helix</keyword>
<reference evidence="5" key="2">
    <citation type="journal article" date="2020" name="Environ. Microbiol.">
        <title>The novel and transferable erm(51) gene confers Macrolides, Lincosamides, and Streptogramins B (MLSB) resistance to clonal Rhodococcus equi in the environment.</title>
        <authorList>
            <person name="Huber L."/>
            <person name="Giguere S."/>
            <person name="Slovis N.M."/>
            <person name="Alvarez-Narvaez S."/>
            <person name="Hart K.A."/>
            <person name="Greiter M."/>
            <person name="Morris E.R.A."/>
            <person name="Cohen N.D."/>
        </authorList>
    </citation>
    <scope>NUCLEOTIDE SEQUENCE</scope>
    <source>
        <strain evidence="5">Lh_116_1</strain>
        <strain evidence="6">Lh_16_1</strain>
    </source>
</reference>
<dbReference type="AlphaFoldDB" id="A0A9Q5F1U6"/>
<dbReference type="EMBL" id="WUXD01000001">
    <property type="protein sequence ID" value="MBM4626395.1"/>
    <property type="molecule type" value="Genomic_DNA"/>
</dbReference>
<evidence type="ECO:0000313" key="7">
    <source>
        <dbReference type="Proteomes" id="UP000603463"/>
    </source>
</evidence>
<feature type="transmembrane region" description="Helical" evidence="1">
    <location>
        <begin position="194"/>
        <end position="216"/>
    </location>
</feature>
<comment type="caution">
    <text evidence="5">The sequence shown here is derived from an EMBL/GenBank/DDBJ whole genome shotgun (WGS) entry which is preliminary data.</text>
</comment>
<evidence type="ECO:0000313" key="5">
    <source>
        <dbReference type="EMBL" id="NKT81256.1"/>
    </source>
</evidence>
<accession>A0A9Q5F1U6</accession>
<dbReference type="EMBL" id="WVDC01000005">
    <property type="protein sequence ID" value="NKW42268.1"/>
    <property type="molecule type" value="Genomic_DNA"/>
</dbReference>
<dbReference type="EMBL" id="WUXR01000009">
    <property type="protein sequence ID" value="MBM4567292.1"/>
    <property type="molecule type" value="Genomic_DNA"/>
</dbReference>
<dbReference type="EMBL" id="WVBC01000034">
    <property type="protein sequence ID" value="NKT81256.1"/>
    <property type="molecule type" value="Genomic_DNA"/>
</dbReference>
<feature type="transmembrane region" description="Helical" evidence="1">
    <location>
        <begin position="86"/>
        <end position="112"/>
    </location>
</feature>
<evidence type="ECO:0000313" key="2">
    <source>
        <dbReference type="EMBL" id="MBM4564677.1"/>
    </source>
</evidence>
<feature type="transmembrane region" description="Helical" evidence="1">
    <location>
        <begin position="160"/>
        <end position="182"/>
    </location>
</feature>
<name>A0A9Q5F1U6_RHOHA</name>
<keyword evidence="1" id="KW-0472">Membrane</keyword>
<sequence>MSENSLEHTEVPQDTARSTLREAERIWRRAAVRPSDRRALLAELSDELAAAGADGLTPSAIVGDDSEDTLRAWADERGLSGRALRLGIVVPVGLLGVAGGFALLLPILVIGFSPDTVTIEPMELIFGLYAMTGLLAYLLAVTGTFAALRQAGDPRSGSTARWLAATLPAGAAVATAVGVGVARILGFTTEPETFVAVIAAVCVVLAATAAVARYLATRPRAASEFSTAAA</sequence>
<organism evidence="5 7">
    <name type="scientific">Rhodococcus hoagii</name>
    <name type="common">Corynebacterium equii</name>
    <dbReference type="NCBI Taxonomy" id="43767"/>
    <lineage>
        <taxon>Bacteria</taxon>
        <taxon>Bacillati</taxon>
        <taxon>Actinomycetota</taxon>
        <taxon>Actinomycetes</taxon>
        <taxon>Mycobacteriales</taxon>
        <taxon>Nocardiaceae</taxon>
        <taxon>Prescottella</taxon>
    </lineage>
</organism>
<dbReference type="Proteomes" id="UP000608063">
    <property type="component" value="Unassembled WGS sequence"/>
</dbReference>
<proteinExistence type="predicted"/>
<evidence type="ECO:0000313" key="4">
    <source>
        <dbReference type="EMBL" id="MBM4626395.1"/>
    </source>
</evidence>
<dbReference type="GeneID" id="57577761"/>
<evidence type="ECO:0000313" key="3">
    <source>
        <dbReference type="EMBL" id="MBM4567292.1"/>
    </source>
</evidence>
<dbReference type="RefSeq" id="WP_005513570.1">
    <property type="nucleotide sequence ID" value="NZ_AP024181.1"/>
</dbReference>